<accession>A0AAF0TP37</accession>
<feature type="compositionally biased region" description="Polar residues" evidence="1">
    <location>
        <begin position="1"/>
        <end position="24"/>
    </location>
</feature>
<gene>
    <name evidence="2" type="ORF">MTR67_020049</name>
</gene>
<dbReference type="AlphaFoldDB" id="A0AAF0TP37"/>
<evidence type="ECO:0000256" key="1">
    <source>
        <dbReference type="SAM" id="MobiDB-lite"/>
    </source>
</evidence>
<reference evidence="2" key="1">
    <citation type="submission" date="2023-08" db="EMBL/GenBank/DDBJ databases">
        <title>A de novo genome assembly of Solanum verrucosum Schlechtendal, a Mexican diploid species geographically isolated from the other diploid A-genome species in potato relatives.</title>
        <authorList>
            <person name="Hosaka K."/>
        </authorList>
    </citation>
    <scope>NUCLEOTIDE SEQUENCE</scope>
    <source>
        <tissue evidence="2">Young leaves</tissue>
    </source>
</reference>
<protein>
    <submittedName>
        <fullName evidence="2">Uncharacterized protein</fullName>
    </submittedName>
</protein>
<feature type="non-terminal residue" evidence="2">
    <location>
        <position position="1"/>
    </location>
</feature>
<feature type="region of interest" description="Disordered" evidence="1">
    <location>
        <begin position="1"/>
        <end position="35"/>
    </location>
</feature>
<evidence type="ECO:0000313" key="3">
    <source>
        <dbReference type="Proteomes" id="UP001234989"/>
    </source>
</evidence>
<dbReference type="EMBL" id="CP133615">
    <property type="protein sequence ID" value="WMV26664.1"/>
    <property type="molecule type" value="Genomic_DNA"/>
</dbReference>
<sequence>RSSVAKRQAMSANSSGLENNQTGKLNAGSPKKRPVLSNISNHTTVSARFLIPPNFLLFCQHLPLSDQATNLFLFKEVMQLCLTSLPSMSTSDTQIYDVLVDMELGDKIVNIDKNNCEPLRQRKRPSTDFMAKVQKDINWACTLYELIGLLR</sequence>
<dbReference type="Proteomes" id="UP001234989">
    <property type="component" value="Chromosome 4"/>
</dbReference>
<evidence type="ECO:0000313" key="2">
    <source>
        <dbReference type="EMBL" id="WMV26664.1"/>
    </source>
</evidence>
<keyword evidence="3" id="KW-1185">Reference proteome</keyword>
<proteinExistence type="predicted"/>
<organism evidence="2 3">
    <name type="scientific">Solanum verrucosum</name>
    <dbReference type="NCBI Taxonomy" id="315347"/>
    <lineage>
        <taxon>Eukaryota</taxon>
        <taxon>Viridiplantae</taxon>
        <taxon>Streptophyta</taxon>
        <taxon>Embryophyta</taxon>
        <taxon>Tracheophyta</taxon>
        <taxon>Spermatophyta</taxon>
        <taxon>Magnoliopsida</taxon>
        <taxon>eudicotyledons</taxon>
        <taxon>Gunneridae</taxon>
        <taxon>Pentapetalae</taxon>
        <taxon>asterids</taxon>
        <taxon>lamiids</taxon>
        <taxon>Solanales</taxon>
        <taxon>Solanaceae</taxon>
        <taxon>Solanoideae</taxon>
        <taxon>Solaneae</taxon>
        <taxon>Solanum</taxon>
    </lineage>
</organism>
<name>A0AAF0TP37_SOLVR</name>